<comment type="caution">
    <text evidence="1">The sequence shown here is derived from an EMBL/GenBank/DDBJ whole genome shotgun (WGS) entry which is preliminary data.</text>
</comment>
<dbReference type="EMBL" id="FCOX02000056">
    <property type="protein sequence ID" value="SAL03876.1"/>
    <property type="molecule type" value="Genomic_DNA"/>
</dbReference>
<proteinExistence type="predicted"/>
<keyword evidence="2" id="KW-1185">Reference proteome</keyword>
<dbReference type="AlphaFoldDB" id="A0A158EBU1"/>
<dbReference type="Proteomes" id="UP000071859">
    <property type="component" value="Unassembled WGS sequence"/>
</dbReference>
<protein>
    <submittedName>
        <fullName evidence="1">Uncharacterized protein</fullName>
    </submittedName>
</protein>
<name>A0A158EBU1_9BURK</name>
<organism evidence="1 2">
    <name type="scientific">Caballeronia calidae</name>
    <dbReference type="NCBI Taxonomy" id="1777139"/>
    <lineage>
        <taxon>Bacteria</taxon>
        <taxon>Pseudomonadati</taxon>
        <taxon>Pseudomonadota</taxon>
        <taxon>Betaproteobacteria</taxon>
        <taxon>Burkholderiales</taxon>
        <taxon>Burkholderiaceae</taxon>
        <taxon>Caballeronia</taxon>
    </lineage>
</organism>
<reference evidence="1" key="1">
    <citation type="submission" date="2016-01" db="EMBL/GenBank/DDBJ databases">
        <authorList>
            <person name="Peeters C."/>
        </authorList>
    </citation>
    <scope>NUCLEOTIDE SEQUENCE</scope>
    <source>
        <strain evidence="1">LMG 29321</strain>
    </source>
</reference>
<evidence type="ECO:0000313" key="2">
    <source>
        <dbReference type="Proteomes" id="UP000071859"/>
    </source>
</evidence>
<gene>
    <name evidence="1" type="ORF">AWB78_06710</name>
</gene>
<evidence type="ECO:0000313" key="1">
    <source>
        <dbReference type="EMBL" id="SAL03876.1"/>
    </source>
</evidence>
<sequence>MLWAPREIDKANPLFYPGATRGRFGRAPAGETGTARAVIRLSCRPTMPRAPYAEARNAPKPERAHDIDYFFSVDGPVGG</sequence>
<accession>A0A158EBU1</accession>